<dbReference type="CDD" id="cd05251">
    <property type="entry name" value="NmrA_like_SDR_a"/>
    <property type="match status" value="1"/>
</dbReference>
<protein>
    <recommendedName>
        <fullName evidence="4">NmrA-like domain-containing protein</fullName>
    </recommendedName>
</protein>
<dbReference type="Gene3D" id="3.40.50.720">
    <property type="entry name" value="NAD(P)-binding Rossmann-like Domain"/>
    <property type="match status" value="1"/>
</dbReference>
<evidence type="ECO:0000256" key="2">
    <source>
        <dbReference type="ARBA" id="ARBA00022857"/>
    </source>
</evidence>
<evidence type="ECO:0000256" key="3">
    <source>
        <dbReference type="ARBA" id="ARBA00023002"/>
    </source>
</evidence>
<accession>A0A1R3RAV1</accession>
<dbReference type="OMA" id="WLEREKD"/>
<dbReference type="PANTHER" id="PTHR42748:SF30">
    <property type="entry name" value="NMRA-LIKE DOMAIN-CONTAINING PROTEIN"/>
    <property type="match status" value="1"/>
</dbReference>
<feature type="domain" description="NmrA-like" evidence="4">
    <location>
        <begin position="3"/>
        <end position="273"/>
    </location>
</feature>
<organism evidence="5 6">
    <name type="scientific">Aspergillus carbonarius (strain ITEM 5010)</name>
    <dbReference type="NCBI Taxonomy" id="602072"/>
    <lineage>
        <taxon>Eukaryota</taxon>
        <taxon>Fungi</taxon>
        <taxon>Dikarya</taxon>
        <taxon>Ascomycota</taxon>
        <taxon>Pezizomycotina</taxon>
        <taxon>Eurotiomycetes</taxon>
        <taxon>Eurotiomycetidae</taxon>
        <taxon>Eurotiales</taxon>
        <taxon>Aspergillaceae</taxon>
        <taxon>Aspergillus</taxon>
        <taxon>Aspergillus subgen. Circumdati</taxon>
    </lineage>
</organism>
<dbReference type="GO" id="GO:0005634">
    <property type="term" value="C:nucleus"/>
    <property type="evidence" value="ECO:0007669"/>
    <property type="project" value="TreeGrafter"/>
</dbReference>
<evidence type="ECO:0000256" key="1">
    <source>
        <dbReference type="ARBA" id="ARBA00006328"/>
    </source>
</evidence>
<dbReference type="OrthoDB" id="419598at2759"/>
<dbReference type="Proteomes" id="UP000188318">
    <property type="component" value="Unassembled WGS sequence"/>
</dbReference>
<evidence type="ECO:0000313" key="6">
    <source>
        <dbReference type="Proteomes" id="UP000188318"/>
    </source>
</evidence>
<proteinExistence type="inferred from homology"/>
<keyword evidence="6" id="KW-1185">Reference proteome</keyword>
<dbReference type="InterPro" id="IPR008030">
    <property type="entry name" value="NmrA-like"/>
</dbReference>
<dbReference type="GO" id="GO:0016491">
    <property type="term" value="F:oxidoreductase activity"/>
    <property type="evidence" value="ECO:0007669"/>
    <property type="project" value="UniProtKB-KW"/>
</dbReference>
<dbReference type="InterPro" id="IPR036291">
    <property type="entry name" value="NAD(P)-bd_dom_sf"/>
</dbReference>
<dbReference type="PANTHER" id="PTHR42748">
    <property type="entry name" value="NITROGEN METABOLITE REPRESSION PROTEIN NMRA FAMILY MEMBER"/>
    <property type="match status" value="1"/>
</dbReference>
<dbReference type="EMBL" id="KV907510">
    <property type="protein sequence ID" value="OOF91592.1"/>
    <property type="molecule type" value="Genomic_DNA"/>
</dbReference>
<keyword evidence="2" id="KW-0521">NADP</keyword>
<dbReference type="AlphaFoldDB" id="A0A1R3RAV1"/>
<gene>
    <name evidence="5" type="ORF">ASPCADRAFT_518395</name>
</gene>
<dbReference type="Gene3D" id="3.90.25.10">
    <property type="entry name" value="UDP-galactose 4-epimerase, domain 1"/>
    <property type="match status" value="1"/>
</dbReference>
<comment type="similarity">
    <text evidence="1">Belongs to the NmrA-type oxidoreductase family.</text>
</comment>
<dbReference type="Pfam" id="PF05368">
    <property type="entry name" value="NmrA"/>
    <property type="match status" value="1"/>
</dbReference>
<sequence length="304" mass="33572">MSIFVCGATGTQGGSITHHLLQKGIQVHTITRTPNSPAAQTLQSLGVHITQGTYDDEASLRASLTGCTGLFLNMMPDFLNPENETIRGRRVLSLAKEAGIKHVVYSSSFAANEPEKIRTFTPTSFTGKMLLNKQALEIATRTSGFERWTILRPGNFMSNFLAPTARMYAGLVEKRCWTTAWTPETQIAMVDPVDIGRVGVEALLDETERFHGAEIELAGELLTVGEILGALAKVTGMEFKADYMTEKEIGEQVATNFLIEAQLAMRDMAQFADLERLRELGLELGKFESFLEREKVNVVKTYST</sequence>
<keyword evidence="3" id="KW-0560">Oxidoreductase</keyword>
<reference evidence="6" key="1">
    <citation type="journal article" date="2017" name="Genome Biol.">
        <title>Comparative genomics reveals high biological diversity and specific adaptations in the industrially and medically important fungal genus Aspergillus.</title>
        <authorList>
            <person name="de Vries R.P."/>
            <person name="Riley R."/>
            <person name="Wiebenga A."/>
            <person name="Aguilar-Osorio G."/>
            <person name="Amillis S."/>
            <person name="Uchima C.A."/>
            <person name="Anderluh G."/>
            <person name="Asadollahi M."/>
            <person name="Askin M."/>
            <person name="Barry K."/>
            <person name="Battaglia E."/>
            <person name="Bayram O."/>
            <person name="Benocci T."/>
            <person name="Braus-Stromeyer S.A."/>
            <person name="Caldana C."/>
            <person name="Canovas D."/>
            <person name="Cerqueira G.C."/>
            <person name="Chen F."/>
            <person name="Chen W."/>
            <person name="Choi C."/>
            <person name="Clum A."/>
            <person name="Dos Santos R.A."/>
            <person name="Damasio A.R."/>
            <person name="Diallinas G."/>
            <person name="Emri T."/>
            <person name="Fekete E."/>
            <person name="Flipphi M."/>
            <person name="Freyberg S."/>
            <person name="Gallo A."/>
            <person name="Gournas C."/>
            <person name="Habgood R."/>
            <person name="Hainaut M."/>
            <person name="Harispe M.L."/>
            <person name="Henrissat B."/>
            <person name="Hilden K.S."/>
            <person name="Hope R."/>
            <person name="Hossain A."/>
            <person name="Karabika E."/>
            <person name="Karaffa L."/>
            <person name="Karanyi Z."/>
            <person name="Krasevec N."/>
            <person name="Kuo A."/>
            <person name="Kusch H."/>
            <person name="LaButti K."/>
            <person name="Lagendijk E.L."/>
            <person name="Lapidus A."/>
            <person name="Levasseur A."/>
            <person name="Lindquist E."/>
            <person name="Lipzen A."/>
            <person name="Logrieco A.F."/>
            <person name="MacCabe A."/>
            <person name="Maekelae M.R."/>
            <person name="Malavazi I."/>
            <person name="Melin P."/>
            <person name="Meyer V."/>
            <person name="Mielnichuk N."/>
            <person name="Miskei M."/>
            <person name="Molnar A.P."/>
            <person name="Mule G."/>
            <person name="Ngan C.Y."/>
            <person name="Orejas M."/>
            <person name="Orosz E."/>
            <person name="Ouedraogo J.P."/>
            <person name="Overkamp K.M."/>
            <person name="Park H.-S."/>
            <person name="Perrone G."/>
            <person name="Piumi F."/>
            <person name="Punt P.J."/>
            <person name="Ram A.F."/>
            <person name="Ramon A."/>
            <person name="Rauscher S."/>
            <person name="Record E."/>
            <person name="Riano-Pachon D.M."/>
            <person name="Robert V."/>
            <person name="Roehrig J."/>
            <person name="Ruller R."/>
            <person name="Salamov A."/>
            <person name="Salih N.S."/>
            <person name="Samson R.A."/>
            <person name="Sandor E."/>
            <person name="Sanguinetti M."/>
            <person name="Schuetze T."/>
            <person name="Sepcic K."/>
            <person name="Shelest E."/>
            <person name="Sherlock G."/>
            <person name="Sophianopoulou V."/>
            <person name="Squina F.M."/>
            <person name="Sun H."/>
            <person name="Susca A."/>
            <person name="Todd R.B."/>
            <person name="Tsang A."/>
            <person name="Unkles S.E."/>
            <person name="van de Wiele N."/>
            <person name="van Rossen-Uffink D."/>
            <person name="Oliveira J.V."/>
            <person name="Vesth T.C."/>
            <person name="Visser J."/>
            <person name="Yu J.-H."/>
            <person name="Zhou M."/>
            <person name="Andersen M.R."/>
            <person name="Archer D.B."/>
            <person name="Baker S.E."/>
            <person name="Benoit I."/>
            <person name="Brakhage A.A."/>
            <person name="Braus G.H."/>
            <person name="Fischer R."/>
            <person name="Frisvad J.C."/>
            <person name="Goldman G.H."/>
            <person name="Houbraken J."/>
            <person name="Oakley B."/>
            <person name="Pocsi I."/>
            <person name="Scazzocchio C."/>
            <person name="Seiboth B."/>
            <person name="vanKuyk P.A."/>
            <person name="Wortman J."/>
            <person name="Dyer P.S."/>
            <person name="Grigoriev I.V."/>
        </authorList>
    </citation>
    <scope>NUCLEOTIDE SEQUENCE [LARGE SCALE GENOMIC DNA]</scope>
    <source>
        <strain evidence="6">ITEM 5010</strain>
    </source>
</reference>
<dbReference type="InterPro" id="IPR051164">
    <property type="entry name" value="NmrA-like_oxidored"/>
</dbReference>
<name>A0A1R3RAV1_ASPC5</name>
<dbReference type="SUPFAM" id="SSF51735">
    <property type="entry name" value="NAD(P)-binding Rossmann-fold domains"/>
    <property type="match status" value="1"/>
</dbReference>
<evidence type="ECO:0000313" key="5">
    <source>
        <dbReference type="EMBL" id="OOF91592.1"/>
    </source>
</evidence>
<evidence type="ECO:0000259" key="4">
    <source>
        <dbReference type="Pfam" id="PF05368"/>
    </source>
</evidence>
<dbReference type="VEuPathDB" id="FungiDB:ASPCADRAFT_518395"/>